<evidence type="ECO:0000256" key="2">
    <source>
        <dbReference type="ARBA" id="ARBA00010199"/>
    </source>
</evidence>
<sequence length="322" mass="34638">MKFDLKQVGMAGALESLCGQAYGAGQYQKLGIYTYCSVISLSLVCFAVSLLWIFEEKFLILIGQDPSVSKIAGKYSILLIPALLAYSIVQSLIRYLNTQGLTLATLLSSFAILCLHIPVCWALVYKFESGITGAALSVGLSHWLNVIMLLTYIKYSSACERTRVTFSLEALQSIREFFRFGVPAAVMACLGSLSVEMIILLSGFLPNSKLETSVLSICLITTSLHYCISYGVATAASTRVSNELGAGNPQAAQAAVTASMILTVVEAILTSTIFFGCRFVVGYAYSSDKEVVIHVARLSPLVSLTIITDSLRATLSGLIPSL</sequence>
<evidence type="ECO:0000256" key="1">
    <source>
        <dbReference type="ARBA" id="ARBA00004141"/>
    </source>
</evidence>
<feature type="transmembrane region" description="Helical" evidence="6">
    <location>
        <begin position="253"/>
        <end position="281"/>
    </location>
</feature>
<comment type="caution">
    <text evidence="7">The sequence shown here is derived from an EMBL/GenBank/DDBJ whole genome shotgun (WGS) entry which is preliminary data.</text>
</comment>
<evidence type="ECO:0000313" key="8">
    <source>
        <dbReference type="Proteomes" id="UP000237105"/>
    </source>
</evidence>
<dbReference type="GO" id="GO:0015297">
    <property type="term" value="F:antiporter activity"/>
    <property type="evidence" value="ECO:0007669"/>
    <property type="project" value="InterPro"/>
</dbReference>
<proteinExistence type="inferred from homology"/>
<name>A0A2P5DW11_PARAD</name>
<dbReference type="STRING" id="3476.A0A2P5DW11"/>
<dbReference type="GO" id="GO:1990961">
    <property type="term" value="P:xenobiotic detoxification by transmembrane export across the plasma membrane"/>
    <property type="evidence" value="ECO:0007669"/>
    <property type="project" value="InterPro"/>
</dbReference>
<keyword evidence="3 6" id="KW-0812">Transmembrane</keyword>
<comment type="subcellular location">
    <subcellularLocation>
        <location evidence="1">Membrane</location>
        <topology evidence="1">Multi-pass membrane protein</topology>
    </subcellularLocation>
</comment>
<feature type="transmembrane region" description="Helical" evidence="6">
    <location>
        <begin position="75"/>
        <end position="96"/>
    </location>
</feature>
<feature type="transmembrane region" description="Helical" evidence="6">
    <location>
        <begin position="213"/>
        <end position="233"/>
    </location>
</feature>
<comment type="similarity">
    <text evidence="2">Belongs to the multi antimicrobial extrusion (MATE) (TC 2.A.66.1) family.</text>
</comment>
<dbReference type="InterPro" id="IPR002528">
    <property type="entry name" value="MATE_fam"/>
</dbReference>
<keyword evidence="4 6" id="KW-1133">Transmembrane helix</keyword>
<evidence type="ECO:0000256" key="4">
    <source>
        <dbReference type="ARBA" id="ARBA00022989"/>
    </source>
</evidence>
<dbReference type="EMBL" id="JXTB01000013">
    <property type="protein sequence ID" value="PON77480.1"/>
    <property type="molecule type" value="Genomic_DNA"/>
</dbReference>
<protein>
    <submittedName>
        <fullName evidence="7">Multi antimicrobial extrusion protein</fullName>
    </submittedName>
</protein>
<evidence type="ECO:0000256" key="5">
    <source>
        <dbReference type="ARBA" id="ARBA00023136"/>
    </source>
</evidence>
<dbReference type="CDD" id="cd13132">
    <property type="entry name" value="MATE_eukaryotic"/>
    <property type="match status" value="1"/>
</dbReference>
<evidence type="ECO:0000313" key="7">
    <source>
        <dbReference type="EMBL" id="PON77480.1"/>
    </source>
</evidence>
<keyword evidence="8" id="KW-1185">Reference proteome</keyword>
<dbReference type="OrthoDB" id="2126698at2759"/>
<evidence type="ECO:0000256" key="6">
    <source>
        <dbReference type="SAM" id="Phobius"/>
    </source>
</evidence>
<dbReference type="Pfam" id="PF01554">
    <property type="entry name" value="MatE"/>
    <property type="match status" value="2"/>
</dbReference>
<reference evidence="8" key="1">
    <citation type="submission" date="2016-06" db="EMBL/GenBank/DDBJ databases">
        <title>Parallel loss of symbiosis genes in relatives of nitrogen-fixing non-legume Parasponia.</title>
        <authorList>
            <person name="Van Velzen R."/>
            <person name="Holmer R."/>
            <person name="Bu F."/>
            <person name="Rutten L."/>
            <person name="Van Zeijl A."/>
            <person name="Liu W."/>
            <person name="Santuari L."/>
            <person name="Cao Q."/>
            <person name="Sharma T."/>
            <person name="Shen D."/>
            <person name="Roswanjaya Y."/>
            <person name="Wardhani T."/>
            <person name="Kalhor M.S."/>
            <person name="Jansen J."/>
            <person name="Van den Hoogen J."/>
            <person name="Gungor B."/>
            <person name="Hartog M."/>
            <person name="Hontelez J."/>
            <person name="Verver J."/>
            <person name="Yang W.-C."/>
            <person name="Schijlen E."/>
            <person name="Repin R."/>
            <person name="Schilthuizen M."/>
            <person name="Schranz E."/>
            <person name="Heidstra R."/>
            <person name="Miyata K."/>
            <person name="Fedorova E."/>
            <person name="Kohlen W."/>
            <person name="Bisseling T."/>
            <person name="Smit S."/>
            <person name="Geurts R."/>
        </authorList>
    </citation>
    <scope>NUCLEOTIDE SEQUENCE [LARGE SCALE GENOMIC DNA]</scope>
    <source>
        <strain evidence="8">cv. WU1-14</strain>
    </source>
</reference>
<dbReference type="AlphaFoldDB" id="A0A2P5DW11"/>
<dbReference type="PANTHER" id="PTHR11206">
    <property type="entry name" value="MULTIDRUG RESISTANCE PROTEIN"/>
    <property type="match status" value="1"/>
</dbReference>
<dbReference type="GO" id="GO:0042910">
    <property type="term" value="F:xenobiotic transmembrane transporter activity"/>
    <property type="evidence" value="ECO:0007669"/>
    <property type="project" value="InterPro"/>
</dbReference>
<feature type="transmembrane region" description="Helical" evidence="6">
    <location>
        <begin position="102"/>
        <end position="124"/>
    </location>
</feature>
<accession>A0A2P5DW11</accession>
<gene>
    <name evidence="7" type="ORF">PanWU01x14_026410</name>
</gene>
<dbReference type="Proteomes" id="UP000237105">
    <property type="component" value="Unassembled WGS sequence"/>
</dbReference>
<dbReference type="InterPro" id="IPR045069">
    <property type="entry name" value="MATE_euk"/>
</dbReference>
<dbReference type="GO" id="GO:0016020">
    <property type="term" value="C:membrane"/>
    <property type="evidence" value="ECO:0007669"/>
    <property type="project" value="UniProtKB-SubCell"/>
</dbReference>
<dbReference type="NCBIfam" id="TIGR00797">
    <property type="entry name" value="matE"/>
    <property type="match status" value="1"/>
</dbReference>
<feature type="transmembrane region" description="Helical" evidence="6">
    <location>
        <begin position="32"/>
        <end position="54"/>
    </location>
</feature>
<evidence type="ECO:0000256" key="3">
    <source>
        <dbReference type="ARBA" id="ARBA00022692"/>
    </source>
</evidence>
<keyword evidence="5 6" id="KW-0472">Membrane</keyword>
<organism evidence="7 8">
    <name type="scientific">Parasponia andersonii</name>
    <name type="common">Sponia andersonii</name>
    <dbReference type="NCBI Taxonomy" id="3476"/>
    <lineage>
        <taxon>Eukaryota</taxon>
        <taxon>Viridiplantae</taxon>
        <taxon>Streptophyta</taxon>
        <taxon>Embryophyta</taxon>
        <taxon>Tracheophyta</taxon>
        <taxon>Spermatophyta</taxon>
        <taxon>Magnoliopsida</taxon>
        <taxon>eudicotyledons</taxon>
        <taxon>Gunneridae</taxon>
        <taxon>Pentapetalae</taxon>
        <taxon>rosids</taxon>
        <taxon>fabids</taxon>
        <taxon>Rosales</taxon>
        <taxon>Cannabaceae</taxon>
        <taxon>Parasponia</taxon>
    </lineage>
</organism>
<feature type="transmembrane region" description="Helical" evidence="6">
    <location>
        <begin position="131"/>
        <end position="153"/>
    </location>
</feature>
<feature type="transmembrane region" description="Helical" evidence="6">
    <location>
        <begin position="177"/>
        <end position="201"/>
    </location>
</feature>